<sequence>VLDGERLLAAQTVTEGRDTAAVQLIESALGQAEVGRSEIECIAVGIGPGSYTGIRAAIALTQGWQLALGVKVQAVDSLEALATGEQAAGRRGEITLAVDAQRGEFYLARFELADDGIRNVEPTRLAKRPEYESLLAAGQPVIGPGLGDKFPAAEHVGRLAAGRSDFVEASELEPVYLRQVDFVKAPPLRKIPPV</sequence>
<dbReference type="NCBIfam" id="TIGR03725">
    <property type="entry name" value="T6A_YeaZ"/>
    <property type="match status" value="1"/>
</dbReference>
<dbReference type="Gene3D" id="3.30.420.40">
    <property type="match status" value="1"/>
</dbReference>
<dbReference type="EMBL" id="UINC01031711">
    <property type="protein sequence ID" value="SVB18186.1"/>
    <property type="molecule type" value="Genomic_DNA"/>
</dbReference>
<dbReference type="SUPFAM" id="SSF53067">
    <property type="entry name" value="Actin-like ATPase domain"/>
    <property type="match status" value="1"/>
</dbReference>
<name>A0A382BWJ9_9ZZZZ</name>
<dbReference type="AlphaFoldDB" id="A0A382BWJ9"/>
<dbReference type="InterPro" id="IPR022496">
    <property type="entry name" value="T6A_TsaB"/>
</dbReference>
<proteinExistence type="predicted"/>
<dbReference type="InterPro" id="IPR000905">
    <property type="entry name" value="Gcp-like_dom"/>
</dbReference>
<feature type="domain" description="Gcp-like" evidence="1">
    <location>
        <begin position="22"/>
        <end position="140"/>
    </location>
</feature>
<organism evidence="2">
    <name type="scientific">marine metagenome</name>
    <dbReference type="NCBI Taxonomy" id="408172"/>
    <lineage>
        <taxon>unclassified sequences</taxon>
        <taxon>metagenomes</taxon>
        <taxon>ecological metagenomes</taxon>
    </lineage>
</organism>
<dbReference type="GO" id="GO:0002949">
    <property type="term" value="P:tRNA threonylcarbamoyladenosine modification"/>
    <property type="evidence" value="ECO:0007669"/>
    <property type="project" value="InterPro"/>
</dbReference>
<dbReference type="InterPro" id="IPR043129">
    <property type="entry name" value="ATPase_NBD"/>
</dbReference>
<protein>
    <recommendedName>
        <fullName evidence="1">Gcp-like domain-containing protein</fullName>
    </recommendedName>
</protein>
<dbReference type="Gene3D" id="3.30.420.200">
    <property type="match status" value="1"/>
</dbReference>
<reference evidence="2" key="1">
    <citation type="submission" date="2018-05" db="EMBL/GenBank/DDBJ databases">
        <authorList>
            <person name="Lanie J.A."/>
            <person name="Ng W.-L."/>
            <person name="Kazmierczak K.M."/>
            <person name="Andrzejewski T.M."/>
            <person name="Davidsen T.M."/>
            <person name="Wayne K.J."/>
            <person name="Tettelin H."/>
            <person name="Glass J.I."/>
            <person name="Rusch D."/>
            <person name="Podicherti R."/>
            <person name="Tsui H.-C.T."/>
            <person name="Winkler M.E."/>
        </authorList>
    </citation>
    <scope>NUCLEOTIDE SEQUENCE</scope>
</reference>
<dbReference type="Pfam" id="PF00814">
    <property type="entry name" value="TsaD"/>
    <property type="match status" value="1"/>
</dbReference>
<evidence type="ECO:0000259" key="1">
    <source>
        <dbReference type="Pfam" id="PF00814"/>
    </source>
</evidence>
<feature type="non-terminal residue" evidence="2">
    <location>
        <position position="1"/>
    </location>
</feature>
<accession>A0A382BWJ9</accession>
<evidence type="ECO:0000313" key="2">
    <source>
        <dbReference type="EMBL" id="SVB18186.1"/>
    </source>
</evidence>
<gene>
    <name evidence="2" type="ORF">METZ01_LOCUS171040</name>
</gene>